<protein>
    <submittedName>
        <fullName evidence="2">Uncharacterized protein</fullName>
    </submittedName>
</protein>
<evidence type="ECO:0000313" key="2">
    <source>
        <dbReference type="EMBL" id="NDK89866.1"/>
    </source>
</evidence>
<dbReference type="Proteomes" id="UP000466307">
    <property type="component" value="Unassembled WGS sequence"/>
</dbReference>
<sequence>MALLFTLIGLIAIGFLLWRTFGPQVTERAEARHRGPVGPDDDPDFLMDLDRRTHRPGQSGPDADDT</sequence>
<gene>
    <name evidence="2" type="ORF">GYA93_09785</name>
</gene>
<feature type="region of interest" description="Disordered" evidence="1">
    <location>
        <begin position="28"/>
        <end position="66"/>
    </location>
</feature>
<dbReference type="RefSeq" id="WP_059035554.1">
    <property type="nucleotide sequence ID" value="NZ_JAADZU010000025.1"/>
</dbReference>
<keyword evidence="3" id="KW-1185">Reference proteome</keyword>
<dbReference type="AlphaFoldDB" id="A0A7K3LNQ2"/>
<proteinExistence type="predicted"/>
<reference evidence="2 3" key="1">
    <citation type="submission" date="2020-01" db="EMBL/GenBank/DDBJ databases">
        <title>Investigation of new actinobacteria for the biodesulphurisation of diesel fuel.</title>
        <authorList>
            <person name="Athi Narayanan S.M."/>
        </authorList>
    </citation>
    <scope>NUCLEOTIDE SEQUENCE [LARGE SCALE GENOMIC DNA]</scope>
    <source>
        <strain evidence="2 3">213E</strain>
    </source>
</reference>
<evidence type="ECO:0000313" key="3">
    <source>
        <dbReference type="Proteomes" id="UP000466307"/>
    </source>
</evidence>
<comment type="caution">
    <text evidence="2">The sequence shown here is derived from an EMBL/GenBank/DDBJ whole genome shotgun (WGS) entry which is preliminary data.</text>
</comment>
<evidence type="ECO:0000256" key="1">
    <source>
        <dbReference type="SAM" id="MobiDB-lite"/>
    </source>
</evidence>
<name>A0A7K3LNQ2_9ACTN</name>
<organism evidence="2 3">
    <name type="scientific">Gordonia desulfuricans</name>
    <dbReference type="NCBI Taxonomy" id="89051"/>
    <lineage>
        <taxon>Bacteria</taxon>
        <taxon>Bacillati</taxon>
        <taxon>Actinomycetota</taxon>
        <taxon>Actinomycetes</taxon>
        <taxon>Mycobacteriales</taxon>
        <taxon>Gordoniaceae</taxon>
        <taxon>Gordonia</taxon>
    </lineage>
</organism>
<accession>A0A7K3LNQ2</accession>
<dbReference type="EMBL" id="JAADZU010000025">
    <property type="protein sequence ID" value="NDK89866.1"/>
    <property type="molecule type" value="Genomic_DNA"/>
</dbReference>